<name>A0AA92H6W0_RHIRH</name>
<keyword evidence="3" id="KW-1003">Cell membrane</keyword>
<dbReference type="InterPro" id="IPR051611">
    <property type="entry name" value="ECF_transporter_component"/>
</dbReference>
<feature type="transmembrane region" description="Helical" evidence="7">
    <location>
        <begin position="95"/>
        <end position="115"/>
    </location>
</feature>
<feature type="transmembrane region" description="Helical" evidence="7">
    <location>
        <begin position="64"/>
        <end position="83"/>
    </location>
</feature>
<dbReference type="Pfam" id="PF02361">
    <property type="entry name" value="CbiQ"/>
    <property type="match status" value="1"/>
</dbReference>
<evidence type="ECO:0000256" key="7">
    <source>
        <dbReference type="SAM" id="Phobius"/>
    </source>
</evidence>
<keyword evidence="6 7" id="KW-0472">Membrane</keyword>
<dbReference type="GO" id="GO:0005886">
    <property type="term" value="C:plasma membrane"/>
    <property type="evidence" value="ECO:0007669"/>
    <property type="project" value="UniProtKB-ARBA"/>
</dbReference>
<protein>
    <submittedName>
        <fullName evidence="8">Transporter</fullName>
    </submittedName>
</protein>
<reference evidence="8 9" key="1">
    <citation type="submission" date="2018-04" db="EMBL/GenBank/DDBJ databases">
        <authorList>
            <person name="Hagen T."/>
        </authorList>
    </citation>
    <scope>NUCLEOTIDE SEQUENCE [LARGE SCALE GENOMIC DNA]</scope>
    <source>
        <strain evidence="8 9">TPD7009</strain>
    </source>
</reference>
<keyword evidence="4 7" id="KW-0812">Transmembrane</keyword>
<dbReference type="CDD" id="cd16914">
    <property type="entry name" value="EcfT"/>
    <property type="match status" value="1"/>
</dbReference>
<proteinExistence type="inferred from homology"/>
<evidence type="ECO:0000313" key="9">
    <source>
        <dbReference type="Proteomes" id="UP000244335"/>
    </source>
</evidence>
<evidence type="ECO:0000256" key="1">
    <source>
        <dbReference type="ARBA" id="ARBA00004141"/>
    </source>
</evidence>
<dbReference type="RefSeq" id="WP_116493887.1">
    <property type="nucleotide sequence ID" value="NZ_QDFR01000020.1"/>
</dbReference>
<evidence type="ECO:0000256" key="5">
    <source>
        <dbReference type="ARBA" id="ARBA00022989"/>
    </source>
</evidence>
<dbReference type="EMBL" id="QDFR01000020">
    <property type="protein sequence ID" value="PVE49731.1"/>
    <property type="molecule type" value="Genomic_DNA"/>
</dbReference>
<evidence type="ECO:0000313" key="8">
    <source>
        <dbReference type="EMBL" id="PVE49731.1"/>
    </source>
</evidence>
<evidence type="ECO:0000256" key="3">
    <source>
        <dbReference type="ARBA" id="ARBA00022475"/>
    </source>
</evidence>
<comment type="similarity">
    <text evidence="2">Belongs to the CbiQ family.</text>
</comment>
<evidence type="ECO:0000256" key="4">
    <source>
        <dbReference type="ARBA" id="ARBA00022692"/>
    </source>
</evidence>
<evidence type="ECO:0000256" key="2">
    <source>
        <dbReference type="ARBA" id="ARBA00008564"/>
    </source>
</evidence>
<organism evidence="8 9">
    <name type="scientific">Rhizobium rhizogenes</name>
    <name type="common">Agrobacterium rhizogenes</name>
    <dbReference type="NCBI Taxonomy" id="359"/>
    <lineage>
        <taxon>Bacteria</taxon>
        <taxon>Pseudomonadati</taxon>
        <taxon>Pseudomonadota</taxon>
        <taxon>Alphaproteobacteria</taxon>
        <taxon>Hyphomicrobiales</taxon>
        <taxon>Rhizobiaceae</taxon>
        <taxon>Rhizobium/Agrobacterium group</taxon>
        <taxon>Rhizobium</taxon>
    </lineage>
</organism>
<gene>
    <name evidence="8" type="ORF">DC430_24135</name>
</gene>
<sequence>MRSLYAEGTGWLYRLSPRVKLLTLAAFSAGLFLTRDPLILCIAVILAGFILWQAQLGLRETLSRLRPVMLTIALIAAFSFLLIPAMDAIVTLLRLSALTLLATAVTASVSISQFMDEITYALRPLEKLGLAKAADAGLAVGLVVRFVPEIVSRYHTLSDAHRARGSRVKLKSILVPLIIMTLKDADAIADAIDARGFRGQTSLRHKGDAHDHP</sequence>
<comment type="subcellular location">
    <subcellularLocation>
        <location evidence="1">Membrane</location>
        <topology evidence="1">Multi-pass membrane protein</topology>
    </subcellularLocation>
</comment>
<dbReference type="InterPro" id="IPR003339">
    <property type="entry name" value="ABC/ECF_trnsptr_transmembrane"/>
</dbReference>
<dbReference type="AlphaFoldDB" id="A0AA92H6W0"/>
<dbReference type="Proteomes" id="UP000244335">
    <property type="component" value="Unassembled WGS sequence"/>
</dbReference>
<keyword evidence="5 7" id="KW-1133">Transmembrane helix</keyword>
<dbReference type="PANTHER" id="PTHR34857">
    <property type="entry name" value="SLL0384 PROTEIN"/>
    <property type="match status" value="1"/>
</dbReference>
<feature type="transmembrane region" description="Helical" evidence="7">
    <location>
        <begin position="21"/>
        <end position="52"/>
    </location>
</feature>
<dbReference type="PANTHER" id="PTHR34857:SF2">
    <property type="entry name" value="SLL0384 PROTEIN"/>
    <property type="match status" value="1"/>
</dbReference>
<accession>A0AA92H6W0</accession>
<comment type="caution">
    <text evidence="8">The sequence shown here is derived from an EMBL/GenBank/DDBJ whole genome shotgun (WGS) entry which is preliminary data.</text>
</comment>
<evidence type="ECO:0000256" key="6">
    <source>
        <dbReference type="ARBA" id="ARBA00023136"/>
    </source>
</evidence>